<feature type="compositionally biased region" description="Basic and acidic residues" evidence="1">
    <location>
        <begin position="17"/>
        <end position="33"/>
    </location>
</feature>
<sequence>MEKDSSFQPGSDTNKSTPDESNKTSERSDDARRRSSFLGFDVAGSLPFRSTTKATNVGAHPKASHQHPIFDVPFPANNFDFRQKADNKVVGLKDVHQYRSMMEKRREWATSAHSHKSATSHVIPQGPSVEELEGKARSKAESNPIKLLYLGNMAALKVFGYYLITLETILTCAVTVGLTIYWYRAYDETEWNGGGMDFILLAFAITSPISAAIGMAFTRRERALVALADFRSFSYHLFLAHCLWDWPDNGGRQGAIDVDWVEHCDAVLAQLIGMGDELARFLSLPTANRSRHKLTKQGRKEASRTMEVSYQLLESITTQRMTRLILYSERLKKIGLPSGEVSRIRQYERFMSNMVEQLRMVKMYRTPQALRSFARVFTLLLPPFYAPTYAQVAMDVNSLGVGIAFSIITAVGLTALFESLQVLEDPFTGFLALDGIDVREEFEVLHYAQLISTRKLVFPDAPPFPAGRRGAITGRHRLTVPKMIGKPPIQTHHERHHSRLPSNMDMNAVENAGHGTAATTSGDNSVGTIGPSPVEFDLGLLNLDYVDEELGTPLVNDDEATVRESAFTDHDDDSLIGRQRALSSSGRLASRRAAFAPHQ</sequence>
<dbReference type="Proteomes" id="UP000836788">
    <property type="component" value="Chromosome 13"/>
</dbReference>
<evidence type="ECO:0008006" key="4">
    <source>
        <dbReference type="Google" id="ProtNLM"/>
    </source>
</evidence>
<keyword evidence="2" id="KW-0472">Membrane</keyword>
<dbReference type="AlphaFoldDB" id="A0A8J9X4S4"/>
<organism evidence="3">
    <name type="scientific">Phaeodactylum tricornutum</name>
    <name type="common">Diatom</name>
    <dbReference type="NCBI Taxonomy" id="2850"/>
    <lineage>
        <taxon>Eukaryota</taxon>
        <taxon>Sar</taxon>
        <taxon>Stramenopiles</taxon>
        <taxon>Ochrophyta</taxon>
        <taxon>Bacillariophyta</taxon>
        <taxon>Bacillariophyceae</taxon>
        <taxon>Bacillariophycidae</taxon>
        <taxon>Naviculales</taxon>
        <taxon>Phaeodactylaceae</taxon>
        <taxon>Phaeodactylum</taxon>
    </lineage>
</organism>
<feature type="region of interest" description="Disordered" evidence="1">
    <location>
        <begin position="111"/>
        <end position="133"/>
    </location>
</feature>
<protein>
    <recommendedName>
        <fullName evidence="4">Bestrophin, RFP-TM, chloride channel-domain-containing protein</fullName>
    </recommendedName>
</protein>
<keyword evidence="2" id="KW-0812">Transmembrane</keyword>
<feature type="compositionally biased region" description="Polar residues" evidence="1">
    <location>
        <begin position="1"/>
        <end position="16"/>
    </location>
</feature>
<name>A0A8J9X4S4_PHATR</name>
<feature type="transmembrane region" description="Helical" evidence="2">
    <location>
        <begin position="369"/>
        <end position="386"/>
    </location>
</feature>
<evidence type="ECO:0000313" key="3">
    <source>
        <dbReference type="EMBL" id="CAG9280211.1"/>
    </source>
</evidence>
<feature type="region of interest" description="Disordered" evidence="1">
    <location>
        <begin position="1"/>
        <end position="36"/>
    </location>
</feature>
<dbReference type="EMBL" id="OU594954">
    <property type="protein sequence ID" value="CAG9280211.1"/>
    <property type="molecule type" value="Genomic_DNA"/>
</dbReference>
<reference evidence="3" key="1">
    <citation type="submission" date="2022-02" db="EMBL/GenBank/DDBJ databases">
        <authorList>
            <person name="Giguere J D."/>
        </authorList>
    </citation>
    <scope>NUCLEOTIDE SEQUENCE</scope>
    <source>
        <strain evidence="3">CCAP 1055/1</strain>
    </source>
</reference>
<dbReference type="PANTHER" id="PTHR36970:SF1">
    <property type="entry name" value="BESTROPHIN HOMOLOG"/>
    <property type="match status" value="1"/>
</dbReference>
<feature type="transmembrane region" description="Helical" evidence="2">
    <location>
        <begin position="159"/>
        <end position="183"/>
    </location>
</feature>
<dbReference type="PANTHER" id="PTHR36970">
    <property type="entry name" value="UNNAMED PRODUCT"/>
    <property type="match status" value="1"/>
</dbReference>
<accession>A0A8J9X4S4</accession>
<proteinExistence type="predicted"/>
<gene>
    <name evidence="3" type="ORF">PTTT1_LOCUS12563</name>
</gene>
<evidence type="ECO:0000256" key="1">
    <source>
        <dbReference type="SAM" id="MobiDB-lite"/>
    </source>
</evidence>
<feature type="transmembrane region" description="Helical" evidence="2">
    <location>
        <begin position="398"/>
        <end position="417"/>
    </location>
</feature>
<feature type="transmembrane region" description="Helical" evidence="2">
    <location>
        <begin position="198"/>
        <end position="217"/>
    </location>
</feature>
<keyword evidence="2" id="KW-1133">Transmembrane helix</keyword>
<evidence type="ECO:0000256" key="2">
    <source>
        <dbReference type="SAM" id="Phobius"/>
    </source>
</evidence>